<evidence type="ECO:0000313" key="2">
    <source>
        <dbReference type="Proteomes" id="UP000824890"/>
    </source>
</evidence>
<dbReference type="EMBL" id="JAGKQM010000004">
    <property type="protein sequence ID" value="KAH0930286.1"/>
    <property type="molecule type" value="Genomic_DNA"/>
</dbReference>
<feature type="non-terminal residue" evidence="1">
    <location>
        <position position="1"/>
    </location>
</feature>
<proteinExistence type="predicted"/>
<accession>A0ABQ8DLR2</accession>
<organism evidence="1 2">
    <name type="scientific">Brassica napus</name>
    <name type="common">Rape</name>
    <dbReference type="NCBI Taxonomy" id="3708"/>
    <lineage>
        <taxon>Eukaryota</taxon>
        <taxon>Viridiplantae</taxon>
        <taxon>Streptophyta</taxon>
        <taxon>Embryophyta</taxon>
        <taxon>Tracheophyta</taxon>
        <taxon>Spermatophyta</taxon>
        <taxon>Magnoliopsida</taxon>
        <taxon>eudicotyledons</taxon>
        <taxon>Gunneridae</taxon>
        <taxon>Pentapetalae</taxon>
        <taxon>rosids</taxon>
        <taxon>malvids</taxon>
        <taxon>Brassicales</taxon>
        <taxon>Brassicaceae</taxon>
        <taxon>Brassiceae</taxon>
        <taxon>Brassica</taxon>
    </lineage>
</organism>
<evidence type="ECO:0000313" key="1">
    <source>
        <dbReference type="EMBL" id="KAH0930286.1"/>
    </source>
</evidence>
<protein>
    <submittedName>
        <fullName evidence="1">Uncharacterized protein</fullName>
    </submittedName>
</protein>
<dbReference type="Proteomes" id="UP000824890">
    <property type="component" value="Unassembled WGS sequence"/>
</dbReference>
<gene>
    <name evidence="1" type="ORF">HID58_016013</name>
</gene>
<keyword evidence="2" id="KW-1185">Reference proteome</keyword>
<comment type="caution">
    <text evidence="1">The sequence shown here is derived from an EMBL/GenBank/DDBJ whole genome shotgun (WGS) entry which is preliminary data.</text>
</comment>
<name>A0ABQ8DLR2_BRANA</name>
<reference evidence="1 2" key="1">
    <citation type="submission" date="2021-05" db="EMBL/GenBank/DDBJ databases">
        <title>Genome Assembly of Synthetic Allotetraploid Brassica napus Reveals Homoeologous Exchanges between Subgenomes.</title>
        <authorList>
            <person name="Davis J.T."/>
        </authorList>
    </citation>
    <scope>NUCLEOTIDE SEQUENCE [LARGE SCALE GENOMIC DNA]</scope>
    <source>
        <strain evidence="2">cv. Da-Ae</strain>
        <tissue evidence="1">Seedling</tissue>
    </source>
</reference>
<sequence length="59" mass="6830">RMKQEMTCLPASDVAWSEGVLSILLTELLENSREKVGESGCWFRQERGRFMRDSFPTGY</sequence>